<keyword evidence="3" id="KW-0186">Copper</keyword>
<dbReference type="GO" id="GO:0046872">
    <property type="term" value="F:metal ion binding"/>
    <property type="evidence" value="ECO:0007669"/>
    <property type="project" value="UniProtKB-KW"/>
</dbReference>
<keyword evidence="2" id="KW-0479">Metal-binding</keyword>
<sequence length="188" mass="20471">MAAALLRLITVATAAAVVLGHAVVQDPTPRRAGSSYTERCGSVYAEFMEKDRAGPIEDGVQEAGSEIGCNPYLCRGYQYEDNAASEYKPGQVIDFHVDLIAGHRPGYANVSIVDLEANKIIGSPLRSWDTWPNSTATTRRSDIDFNVTIPSTLGAACSTGGKCAIQWYWYAIKNEQTYESCVDFYVTA</sequence>
<reference evidence="9" key="1">
    <citation type="journal article" date="2023" name="Mol. Phylogenet. Evol.">
        <title>Genome-scale phylogeny and comparative genomics of the fungal order Sordariales.</title>
        <authorList>
            <person name="Hensen N."/>
            <person name="Bonometti L."/>
            <person name="Westerberg I."/>
            <person name="Brannstrom I.O."/>
            <person name="Guillou S."/>
            <person name="Cros-Aarteil S."/>
            <person name="Calhoun S."/>
            <person name="Haridas S."/>
            <person name="Kuo A."/>
            <person name="Mondo S."/>
            <person name="Pangilinan J."/>
            <person name="Riley R."/>
            <person name="LaButti K."/>
            <person name="Andreopoulos B."/>
            <person name="Lipzen A."/>
            <person name="Chen C."/>
            <person name="Yan M."/>
            <person name="Daum C."/>
            <person name="Ng V."/>
            <person name="Clum A."/>
            <person name="Steindorff A."/>
            <person name="Ohm R.A."/>
            <person name="Martin F."/>
            <person name="Silar P."/>
            <person name="Natvig D.O."/>
            <person name="Lalanne C."/>
            <person name="Gautier V."/>
            <person name="Ament-Velasquez S.L."/>
            <person name="Kruys A."/>
            <person name="Hutchinson M.I."/>
            <person name="Powell A.J."/>
            <person name="Barry K."/>
            <person name="Miller A.N."/>
            <person name="Grigoriev I.V."/>
            <person name="Debuchy R."/>
            <person name="Gladieux P."/>
            <person name="Hiltunen Thoren M."/>
            <person name="Johannesson H."/>
        </authorList>
    </citation>
    <scope>NUCLEOTIDE SEQUENCE</scope>
    <source>
        <strain evidence="9">CBS 168.71</strain>
    </source>
</reference>
<evidence type="ECO:0000256" key="4">
    <source>
        <dbReference type="ARBA" id="ARBA00023157"/>
    </source>
</evidence>
<reference evidence="9" key="2">
    <citation type="submission" date="2023-06" db="EMBL/GenBank/DDBJ databases">
        <authorList>
            <consortium name="Lawrence Berkeley National Laboratory"/>
            <person name="Haridas S."/>
            <person name="Hensen N."/>
            <person name="Bonometti L."/>
            <person name="Westerberg I."/>
            <person name="Brannstrom I.O."/>
            <person name="Guillou S."/>
            <person name="Cros-Aarteil S."/>
            <person name="Calhoun S."/>
            <person name="Kuo A."/>
            <person name="Mondo S."/>
            <person name="Pangilinan J."/>
            <person name="Riley R."/>
            <person name="Labutti K."/>
            <person name="Andreopoulos B."/>
            <person name="Lipzen A."/>
            <person name="Chen C."/>
            <person name="Yanf M."/>
            <person name="Daum C."/>
            <person name="Ng V."/>
            <person name="Clum A."/>
            <person name="Steindorff A."/>
            <person name="Ohm R."/>
            <person name="Martin F."/>
            <person name="Silar P."/>
            <person name="Natvig D."/>
            <person name="Lalanne C."/>
            <person name="Gautier V."/>
            <person name="Ament-Velasquez S.L."/>
            <person name="Kruys A."/>
            <person name="Hutchinson M.I."/>
            <person name="Powell A.J."/>
            <person name="Barry K."/>
            <person name="Miller A.N."/>
            <person name="Grigoriev I.V."/>
            <person name="Debuchy R."/>
            <person name="Gladieux P."/>
            <person name="Thoren M.H."/>
            <person name="Johannesson H."/>
        </authorList>
    </citation>
    <scope>NUCLEOTIDE SEQUENCE</scope>
    <source>
        <strain evidence="9">CBS 168.71</strain>
    </source>
</reference>
<feature type="chain" id="PRO_5042011088" description="Chitin-binding type-4 domain-containing protein" evidence="7">
    <location>
        <begin position="21"/>
        <end position="188"/>
    </location>
</feature>
<dbReference type="RefSeq" id="XP_062663154.1">
    <property type="nucleotide sequence ID" value="XM_062802197.1"/>
</dbReference>
<evidence type="ECO:0000259" key="8">
    <source>
        <dbReference type="Pfam" id="PF03067"/>
    </source>
</evidence>
<keyword evidence="10" id="KW-1185">Reference proteome</keyword>
<keyword evidence="4" id="KW-1015">Disulfide bond</keyword>
<evidence type="ECO:0000256" key="7">
    <source>
        <dbReference type="SAM" id="SignalP"/>
    </source>
</evidence>
<dbReference type="EMBL" id="JAUEPN010000002">
    <property type="protein sequence ID" value="KAK3299640.1"/>
    <property type="molecule type" value="Genomic_DNA"/>
</dbReference>
<comment type="caution">
    <text evidence="9">The sequence shown here is derived from an EMBL/GenBank/DDBJ whole genome shotgun (WGS) entry which is preliminary data.</text>
</comment>
<accession>A0AAE0HN77</accession>
<dbReference type="InterPro" id="IPR004302">
    <property type="entry name" value="Cellulose/chitin-bd_N"/>
</dbReference>
<proteinExistence type="inferred from homology"/>
<dbReference type="InterPro" id="IPR052282">
    <property type="entry name" value="Starch-active_LPMO"/>
</dbReference>
<evidence type="ECO:0000256" key="1">
    <source>
        <dbReference type="ARBA" id="ARBA00001973"/>
    </source>
</evidence>
<keyword evidence="5" id="KW-0325">Glycoprotein</keyword>
<evidence type="ECO:0000313" key="10">
    <source>
        <dbReference type="Proteomes" id="UP001278766"/>
    </source>
</evidence>
<dbReference type="PANTHER" id="PTHR36575:SF2">
    <property type="entry name" value="CHITIN-BINDING TYPE-4 DOMAIN-CONTAINING PROTEIN-RELATED"/>
    <property type="match status" value="1"/>
</dbReference>
<keyword evidence="7" id="KW-0732">Signal</keyword>
<feature type="signal peptide" evidence="7">
    <location>
        <begin position="1"/>
        <end position="20"/>
    </location>
</feature>
<protein>
    <recommendedName>
        <fullName evidence="8">Chitin-binding type-4 domain-containing protein</fullName>
    </recommendedName>
</protein>
<feature type="domain" description="Chitin-binding type-4" evidence="8">
    <location>
        <begin position="48"/>
        <end position="184"/>
    </location>
</feature>
<dbReference type="PANTHER" id="PTHR36575">
    <property type="entry name" value="BINDING PROTEIN, PUTATIVE (AFU_ORTHOLOGUE AFUA_1G14430)-RELATED"/>
    <property type="match status" value="1"/>
</dbReference>
<comment type="cofactor">
    <cofactor evidence="1">
        <name>Cu(2+)</name>
        <dbReference type="ChEBI" id="CHEBI:29036"/>
    </cofactor>
</comment>
<evidence type="ECO:0000256" key="3">
    <source>
        <dbReference type="ARBA" id="ARBA00023008"/>
    </source>
</evidence>
<dbReference type="GeneID" id="87839145"/>
<evidence type="ECO:0000256" key="2">
    <source>
        <dbReference type="ARBA" id="ARBA00022723"/>
    </source>
</evidence>
<evidence type="ECO:0000313" key="9">
    <source>
        <dbReference type="EMBL" id="KAK3299640.1"/>
    </source>
</evidence>
<dbReference type="AlphaFoldDB" id="A0AAE0HN77"/>
<dbReference type="Pfam" id="PF03067">
    <property type="entry name" value="LPMO_10"/>
    <property type="match status" value="1"/>
</dbReference>
<organism evidence="9 10">
    <name type="scientific">Chaetomium fimeti</name>
    <dbReference type="NCBI Taxonomy" id="1854472"/>
    <lineage>
        <taxon>Eukaryota</taxon>
        <taxon>Fungi</taxon>
        <taxon>Dikarya</taxon>
        <taxon>Ascomycota</taxon>
        <taxon>Pezizomycotina</taxon>
        <taxon>Sordariomycetes</taxon>
        <taxon>Sordariomycetidae</taxon>
        <taxon>Sordariales</taxon>
        <taxon>Chaetomiaceae</taxon>
        <taxon>Chaetomium</taxon>
    </lineage>
</organism>
<dbReference type="Proteomes" id="UP001278766">
    <property type="component" value="Unassembled WGS sequence"/>
</dbReference>
<evidence type="ECO:0000256" key="6">
    <source>
        <dbReference type="ARBA" id="ARBA00034311"/>
    </source>
</evidence>
<name>A0AAE0HN77_9PEZI</name>
<dbReference type="Gene3D" id="2.70.50.70">
    <property type="match status" value="1"/>
</dbReference>
<comment type="similarity">
    <text evidence="6">Belongs to the polysaccharide monooxygenase AA13 family.</text>
</comment>
<gene>
    <name evidence="9" type="ORF">B0H64DRAFT_371957</name>
</gene>
<evidence type="ECO:0000256" key="5">
    <source>
        <dbReference type="ARBA" id="ARBA00023180"/>
    </source>
</evidence>